<dbReference type="PROSITE" id="PS50893">
    <property type="entry name" value="ABC_TRANSPORTER_2"/>
    <property type="match status" value="1"/>
</dbReference>
<accession>A0A5C6BCD2</accession>
<feature type="region of interest" description="Disordered" evidence="4">
    <location>
        <begin position="221"/>
        <end position="246"/>
    </location>
</feature>
<dbReference type="OrthoDB" id="9802264at2"/>
<sequence length="246" mass="26633">MIKINDLSIRQGDFTLENISFEVPTGHYAVLMGKTGSGKSTILEAICGLRSIRSGRIDLGGRDVTGLKPGSRGVGYVPQDAALFMSMSVRDNLAFALRIRNWKKAAINERVDELAQMLGLEHLLNRMPHGLSGGEAQRVSLGRALAFHPTVLCLDEPLSALDESTRKEMYKVLESVKARAGVTTLHVTHHSGEAQRLADNVLKLQAGRVLDTTKAATDISIPVMPSSADDTSRSPISRQSISESES</sequence>
<dbReference type="SMART" id="SM00382">
    <property type="entry name" value="AAA"/>
    <property type="match status" value="1"/>
</dbReference>
<evidence type="ECO:0000313" key="7">
    <source>
        <dbReference type="Proteomes" id="UP000320735"/>
    </source>
</evidence>
<evidence type="ECO:0000259" key="5">
    <source>
        <dbReference type="PROSITE" id="PS50893"/>
    </source>
</evidence>
<keyword evidence="7" id="KW-1185">Reference proteome</keyword>
<organism evidence="6 7">
    <name type="scientific">Symmachiella macrocystis</name>
    <dbReference type="NCBI Taxonomy" id="2527985"/>
    <lineage>
        <taxon>Bacteria</taxon>
        <taxon>Pseudomonadati</taxon>
        <taxon>Planctomycetota</taxon>
        <taxon>Planctomycetia</taxon>
        <taxon>Planctomycetales</taxon>
        <taxon>Planctomycetaceae</taxon>
        <taxon>Symmachiella</taxon>
    </lineage>
</organism>
<keyword evidence="3 6" id="KW-0067">ATP-binding</keyword>
<evidence type="ECO:0000256" key="2">
    <source>
        <dbReference type="ARBA" id="ARBA00022741"/>
    </source>
</evidence>
<evidence type="ECO:0000256" key="1">
    <source>
        <dbReference type="ARBA" id="ARBA00022448"/>
    </source>
</evidence>
<dbReference type="EMBL" id="SJPP01000002">
    <property type="protein sequence ID" value="TWU09678.1"/>
    <property type="molecule type" value="Genomic_DNA"/>
</dbReference>
<feature type="compositionally biased region" description="Polar residues" evidence="4">
    <location>
        <begin position="233"/>
        <end position="246"/>
    </location>
</feature>
<gene>
    <name evidence="6" type="primary">cysA</name>
    <name evidence="6" type="ORF">CA54_49200</name>
</gene>
<dbReference type="SUPFAM" id="SSF52540">
    <property type="entry name" value="P-loop containing nucleoside triphosphate hydrolases"/>
    <property type="match status" value="1"/>
</dbReference>
<dbReference type="GO" id="GO:0005524">
    <property type="term" value="F:ATP binding"/>
    <property type="evidence" value="ECO:0007669"/>
    <property type="project" value="UniProtKB-KW"/>
</dbReference>
<dbReference type="PANTHER" id="PTHR42781:SF4">
    <property type="entry name" value="SPERMIDINE_PUTRESCINE IMPORT ATP-BINDING PROTEIN POTA"/>
    <property type="match status" value="1"/>
</dbReference>
<dbReference type="Gene3D" id="3.40.50.300">
    <property type="entry name" value="P-loop containing nucleotide triphosphate hydrolases"/>
    <property type="match status" value="1"/>
</dbReference>
<keyword evidence="2" id="KW-0547">Nucleotide-binding</keyword>
<protein>
    <submittedName>
        <fullName evidence="6">Sulfate/thiosulfate import ATP-binding protein CysA</fullName>
    </submittedName>
</protein>
<dbReference type="InterPro" id="IPR017871">
    <property type="entry name" value="ABC_transporter-like_CS"/>
</dbReference>
<dbReference type="GO" id="GO:0016887">
    <property type="term" value="F:ATP hydrolysis activity"/>
    <property type="evidence" value="ECO:0007669"/>
    <property type="project" value="InterPro"/>
</dbReference>
<dbReference type="Proteomes" id="UP000320735">
    <property type="component" value="Unassembled WGS sequence"/>
</dbReference>
<dbReference type="InterPro" id="IPR050093">
    <property type="entry name" value="ABC_SmlMolc_Importer"/>
</dbReference>
<dbReference type="PANTHER" id="PTHR42781">
    <property type="entry name" value="SPERMIDINE/PUTRESCINE IMPORT ATP-BINDING PROTEIN POTA"/>
    <property type="match status" value="1"/>
</dbReference>
<dbReference type="Pfam" id="PF00005">
    <property type="entry name" value="ABC_tran"/>
    <property type="match status" value="1"/>
</dbReference>
<name>A0A5C6BCD2_9PLAN</name>
<feature type="domain" description="ABC transporter" evidence="5">
    <location>
        <begin position="2"/>
        <end position="231"/>
    </location>
</feature>
<dbReference type="RefSeq" id="WP_146373346.1">
    <property type="nucleotide sequence ID" value="NZ_SJPP01000002.1"/>
</dbReference>
<comment type="caution">
    <text evidence="6">The sequence shown here is derived from an EMBL/GenBank/DDBJ whole genome shotgun (WGS) entry which is preliminary data.</text>
</comment>
<dbReference type="InterPro" id="IPR027417">
    <property type="entry name" value="P-loop_NTPase"/>
</dbReference>
<dbReference type="InterPro" id="IPR003439">
    <property type="entry name" value="ABC_transporter-like_ATP-bd"/>
</dbReference>
<dbReference type="PROSITE" id="PS00211">
    <property type="entry name" value="ABC_TRANSPORTER_1"/>
    <property type="match status" value="1"/>
</dbReference>
<dbReference type="AlphaFoldDB" id="A0A5C6BCD2"/>
<evidence type="ECO:0000256" key="3">
    <source>
        <dbReference type="ARBA" id="ARBA00022840"/>
    </source>
</evidence>
<dbReference type="InterPro" id="IPR003593">
    <property type="entry name" value="AAA+_ATPase"/>
</dbReference>
<reference evidence="6 7" key="1">
    <citation type="submission" date="2019-02" db="EMBL/GenBank/DDBJ databases">
        <title>Deep-cultivation of Planctomycetes and their phenomic and genomic characterization uncovers novel biology.</title>
        <authorList>
            <person name="Wiegand S."/>
            <person name="Jogler M."/>
            <person name="Boedeker C."/>
            <person name="Pinto D."/>
            <person name="Vollmers J."/>
            <person name="Rivas-Marin E."/>
            <person name="Kohn T."/>
            <person name="Peeters S.H."/>
            <person name="Heuer A."/>
            <person name="Rast P."/>
            <person name="Oberbeckmann S."/>
            <person name="Bunk B."/>
            <person name="Jeske O."/>
            <person name="Meyerdierks A."/>
            <person name="Storesund J.E."/>
            <person name="Kallscheuer N."/>
            <person name="Luecker S."/>
            <person name="Lage O.M."/>
            <person name="Pohl T."/>
            <person name="Merkel B.J."/>
            <person name="Hornburger P."/>
            <person name="Mueller R.-W."/>
            <person name="Bruemmer F."/>
            <person name="Labrenz M."/>
            <person name="Spormann A.M."/>
            <person name="Op Den Camp H."/>
            <person name="Overmann J."/>
            <person name="Amann R."/>
            <person name="Jetten M.S.M."/>
            <person name="Mascher T."/>
            <person name="Medema M.H."/>
            <person name="Devos D.P."/>
            <person name="Kaster A.-K."/>
            <person name="Ovreas L."/>
            <person name="Rohde M."/>
            <person name="Galperin M.Y."/>
            <person name="Jogler C."/>
        </authorList>
    </citation>
    <scope>NUCLEOTIDE SEQUENCE [LARGE SCALE GENOMIC DNA]</scope>
    <source>
        <strain evidence="6 7">CA54</strain>
    </source>
</reference>
<keyword evidence="1" id="KW-0813">Transport</keyword>
<evidence type="ECO:0000313" key="6">
    <source>
        <dbReference type="EMBL" id="TWU09678.1"/>
    </source>
</evidence>
<evidence type="ECO:0000256" key="4">
    <source>
        <dbReference type="SAM" id="MobiDB-lite"/>
    </source>
</evidence>
<proteinExistence type="predicted"/>